<dbReference type="AlphaFoldDB" id="A0A067QUQ2"/>
<feature type="compositionally biased region" description="Basic and acidic residues" evidence="1">
    <location>
        <begin position="145"/>
        <end position="165"/>
    </location>
</feature>
<dbReference type="FunCoup" id="A0A067QUQ2">
    <property type="interactions" value="552"/>
</dbReference>
<evidence type="ECO:0000256" key="1">
    <source>
        <dbReference type="SAM" id="MobiDB-lite"/>
    </source>
</evidence>
<evidence type="ECO:0000313" key="3">
    <source>
        <dbReference type="Proteomes" id="UP000027135"/>
    </source>
</evidence>
<dbReference type="eggNOG" id="KOG3241">
    <property type="taxonomic scope" value="Eukaryota"/>
</dbReference>
<feature type="compositionally biased region" description="Acidic residues" evidence="1">
    <location>
        <begin position="170"/>
        <end position="184"/>
    </location>
</feature>
<keyword evidence="3" id="KW-1185">Reference proteome</keyword>
<organism evidence="2 3">
    <name type="scientific">Zootermopsis nevadensis</name>
    <name type="common">Dampwood termite</name>
    <dbReference type="NCBI Taxonomy" id="136037"/>
    <lineage>
        <taxon>Eukaryota</taxon>
        <taxon>Metazoa</taxon>
        <taxon>Ecdysozoa</taxon>
        <taxon>Arthropoda</taxon>
        <taxon>Hexapoda</taxon>
        <taxon>Insecta</taxon>
        <taxon>Pterygota</taxon>
        <taxon>Neoptera</taxon>
        <taxon>Polyneoptera</taxon>
        <taxon>Dictyoptera</taxon>
        <taxon>Blattodea</taxon>
        <taxon>Blattoidea</taxon>
        <taxon>Termitoidae</taxon>
        <taxon>Termopsidae</taxon>
        <taxon>Zootermopsis</taxon>
    </lineage>
</organism>
<dbReference type="OMA" id="HKNRHVF"/>
<protein>
    <submittedName>
        <fullName evidence="2">Uncharacterized protein</fullName>
    </submittedName>
</protein>
<dbReference type="Proteomes" id="UP000027135">
    <property type="component" value="Unassembled WGS sequence"/>
</dbReference>
<dbReference type="STRING" id="136037.A0A067QUQ2"/>
<dbReference type="PANTHER" id="PTHR22876">
    <property type="entry name" value="ZGC:101016"/>
    <property type="match status" value="1"/>
</dbReference>
<dbReference type="OrthoDB" id="250548at2759"/>
<proteinExistence type="predicted"/>
<evidence type="ECO:0000313" key="2">
    <source>
        <dbReference type="EMBL" id="KDR13907.1"/>
    </source>
</evidence>
<sequence length="190" mass="22498">MSCQRGNVKRTRPQKYKNKTAFKNDLHDTSSKIKQVNNIEIVNVCVKCKTILEWKIKYKKYKLLKAPKKCTKCEQKTVKNAYHMMCIPCAEMQKVCPKCGKVEEIVKKNEFDQGKMDTQLQKLIRDLPERKRRTFFRYISQNEKTSGKEARNTEDTKEEMMEKFKSLNLEPEEEEYTSGDESDNMSEHSY</sequence>
<gene>
    <name evidence="2" type="ORF">L798_12114</name>
</gene>
<dbReference type="Pfam" id="PF10217">
    <property type="entry name" value="DUF2039"/>
    <property type="match status" value="1"/>
</dbReference>
<accession>A0A067QUQ2</accession>
<dbReference type="EMBL" id="KK852911">
    <property type="protein sequence ID" value="KDR13907.1"/>
    <property type="molecule type" value="Genomic_DNA"/>
</dbReference>
<reference evidence="2 3" key="1">
    <citation type="journal article" date="2014" name="Nat. Commun.">
        <title>Molecular traces of alternative social organization in a termite genome.</title>
        <authorList>
            <person name="Terrapon N."/>
            <person name="Li C."/>
            <person name="Robertson H.M."/>
            <person name="Ji L."/>
            <person name="Meng X."/>
            <person name="Booth W."/>
            <person name="Chen Z."/>
            <person name="Childers C.P."/>
            <person name="Glastad K.M."/>
            <person name="Gokhale K."/>
            <person name="Gowin J."/>
            <person name="Gronenberg W."/>
            <person name="Hermansen R.A."/>
            <person name="Hu H."/>
            <person name="Hunt B.G."/>
            <person name="Huylmans A.K."/>
            <person name="Khalil S.M."/>
            <person name="Mitchell R.D."/>
            <person name="Munoz-Torres M.C."/>
            <person name="Mustard J.A."/>
            <person name="Pan H."/>
            <person name="Reese J.T."/>
            <person name="Scharf M.E."/>
            <person name="Sun F."/>
            <person name="Vogel H."/>
            <person name="Xiao J."/>
            <person name="Yang W."/>
            <person name="Yang Z."/>
            <person name="Yang Z."/>
            <person name="Zhou J."/>
            <person name="Zhu J."/>
            <person name="Brent C.S."/>
            <person name="Elsik C.G."/>
            <person name="Goodisman M.A."/>
            <person name="Liberles D.A."/>
            <person name="Roe R.M."/>
            <person name="Vargo E.L."/>
            <person name="Vilcinskas A."/>
            <person name="Wang J."/>
            <person name="Bornberg-Bauer E."/>
            <person name="Korb J."/>
            <person name="Zhang G."/>
            <person name="Liebig J."/>
        </authorList>
    </citation>
    <scope>NUCLEOTIDE SEQUENCE [LARGE SCALE GENOMIC DNA]</scope>
    <source>
        <tissue evidence="2">Whole organism</tissue>
    </source>
</reference>
<feature type="region of interest" description="Disordered" evidence="1">
    <location>
        <begin position="143"/>
        <end position="190"/>
    </location>
</feature>
<dbReference type="InterPro" id="IPR019351">
    <property type="entry name" value="DUF2039"/>
</dbReference>
<dbReference type="PANTHER" id="PTHR22876:SF5">
    <property type="entry name" value="CHROMOSOME 9 OPEN READING FRAME 85"/>
    <property type="match status" value="1"/>
</dbReference>
<name>A0A067QUQ2_ZOONE</name>
<dbReference type="InParanoid" id="A0A067QUQ2"/>